<evidence type="ECO:0000256" key="2">
    <source>
        <dbReference type="PROSITE-ProRule" id="PRU00169"/>
    </source>
</evidence>
<dbReference type="Gene3D" id="2.40.50.1020">
    <property type="entry name" value="LytTr DNA-binding domain"/>
    <property type="match status" value="1"/>
</dbReference>
<dbReference type="PROSITE" id="PS50110">
    <property type="entry name" value="RESPONSE_REGULATORY"/>
    <property type="match status" value="1"/>
</dbReference>
<evidence type="ECO:0000259" key="3">
    <source>
        <dbReference type="PROSITE" id="PS50110"/>
    </source>
</evidence>
<keyword evidence="6" id="KW-1185">Reference proteome</keyword>
<dbReference type="RefSeq" id="WP_045041294.1">
    <property type="nucleotide sequence ID" value="NZ_JZTB01000001.1"/>
</dbReference>
<feature type="domain" description="Response regulatory" evidence="3">
    <location>
        <begin position="6"/>
        <end position="121"/>
    </location>
</feature>
<proteinExistence type="predicted"/>
<feature type="domain" description="HTH LytTR-type" evidence="4">
    <location>
        <begin position="158"/>
        <end position="263"/>
    </location>
</feature>
<dbReference type="PANTHER" id="PTHR37299">
    <property type="entry name" value="TRANSCRIPTIONAL REGULATOR-RELATED"/>
    <property type="match status" value="1"/>
</dbReference>
<dbReference type="PANTHER" id="PTHR37299:SF1">
    <property type="entry name" value="STAGE 0 SPORULATION PROTEIN A HOMOLOG"/>
    <property type="match status" value="1"/>
</dbReference>
<evidence type="ECO:0000313" key="5">
    <source>
        <dbReference type="EMBL" id="PSX46197.1"/>
    </source>
</evidence>
<dbReference type="SUPFAM" id="SSF52172">
    <property type="entry name" value="CheY-like"/>
    <property type="match status" value="1"/>
</dbReference>
<keyword evidence="1" id="KW-0902">Two-component regulatory system</keyword>
<dbReference type="SMART" id="SM00850">
    <property type="entry name" value="LytTR"/>
    <property type="match status" value="1"/>
</dbReference>
<evidence type="ECO:0000256" key="1">
    <source>
        <dbReference type="ARBA" id="ARBA00023012"/>
    </source>
</evidence>
<dbReference type="Pfam" id="PF04397">
    <property type="entry name" value="LytTR"/>
    <property type="match status" value="1"/>
</dbReference>
<evidence type="ECO:0000259" key="4">
    <source>
        <dbReference type="PROSITE" id="PS50930"/>
    </source>
</evidence>
<evidence type="ECO:0000313" key="6">
    <source>
        <dbReference type="Proteomes" id="UP000240728"/>
    </source>
</evidence>
<dbReference type="GO" id="GO:0003677">
    <property type="term" value="F:DNA binding"/>
    <property type="evidence" value="ECO:0007669"/>
    <property type="project" value="UniProtKB-KW"/>
</dbReference>
<keyword evidence="5" id="KW-0238">DNA-binding</keyword>
<accession>A0AAX0YXD2</accession>
<dbReference type="Proteomes" id="UP000240728">
    <property type="component" value="Unassembled WGS sequence"/>
</dbReference>
<comment type="caution">
    <text evidence="5">The sequence shown here is derived from an EMBL/GenBank/DDBJ whole genome shotgun (WGS) entry which is preliminary data.</text>
</comment>
<dbReference type="InterPro" id="IPR011006">
    <property type="entry name" value="CheY-like_superfamily"/>
</dbReference>
<organism evidence="5 6">
    <name type="scientific">Photobacterium kishitanii</name>
    <dbReference type="NCBI Taxonomy" id="318456"/>
    <lineage>
        <taxon>Bacteria</taxon>
        <taxon>Pseudomonadati</taxon>
        <taxon>Pseudomonadota</taxon>
        <taxon>Gammaproteobacteria</taxon>
        <taxon>Vibrionales</taxon>
        <taxon>Vibrionaceae</taxon>
        <taxon>Photobacterium</taxon>
    </lineage>
</organism>
<name>A0AAX0YXD2_9GAMM</name>
<dbReference type="GO" id="GO:0000156">
    <property type="term" value="F:phosphorelay response regulator activity"/>
    <property type="evidence" value="ECO:0007669"/>
    <property type="project" value="InterPro"/>
</dbReference>
<reference evidence="5 6" key="1">
    <citation type="submission" date="2018-01" db="EMBL/GenBank/DDBJ databases">
        <title>Whole genome sequencing of Histamine producing bacteria.</title>
        <authorList>
            <person name="Butler K."/>
        </authorList>
    </citation>
    <scope>NUCLEOTIDE SEQUENCE [LARGE SCALE GENOMIC DNA]</scope>
    <source>
        <strain evidence="5 6">A1-4</strain>
    </source>
</reference>
<dbReference type="Pfam" id="PF00072">
    <property type="entry name" value="Response_reg"/>
    <property type="match status" value="1"/>
</dbReference>
<dbReference type="PROSITE" id="PS50930">
    <property type="entry name" value="HTH_LYTTR"/>
    <property type="match status" value="1"/>
</dbReference>
<sequence>MDKQLTAIIADDEPLLRRQLDNMLSELWPQLEVVARAVDGEQVLAAVERYQPDIVFLDINMPVLDGMTTAVTLNQQLKPPLIVFITAYDQYAVQAFENNAVDYLLKPISESRLNATKDKLITRCQQPQSIPDTQQLARLISQMQQATTLTPKTYLQWIKASAGEDIHLIAITDVLFFKAEEKYVSVYVGKNGGLVREFLIRMSLKEILSQLNHNEFWQIHRSTVVNVSKIDKVNKTFTGQMYVYIGNEKLPVSRSLKSLFKGM</sequence>
<dbReference type="AlphaFoldDB" id="A0AAX0YXD2"/>
<protein>
    <submittedName>
        <fullName evidence="5">DNA-binding response regulator</fullName>
    </submittedName>
</protein>
<dbReference type="CDD" id="cd17532">
    <property type="entry name" value="REC_LytTR_AlgR-like"/>
    <property type="match status" value="1"/>
</dbReference>
<keyword evidence="2" id="KW-0597">Phosphoprotein</keyword>
<gene>
    <name evidence="5" type="ORF">C0W53_04485</name>
</gene>
<feature type="modified residue" description="4-aspartylphosphate" evidence="2">
    <location>
        <position position="58"/>
    </location>
</feature>
<dbReference type="InterPro" id="IPR046947">
    <property type="entry name" value="LytR-like"/>
</dbReference>
<dbReference type="InterPro" id="IPR007492">
    <property type="entry name" value="LytTR_DNA-bd_dom"/>
</dbReference>
<dbReference type="EMBL" id="PYOZ01000002">
    <property type="protein sequence ID" value="PSX46197.1"/>
    <property type="molecule type" value="Genomic_DNA"/>
</dbReference>
<dbReference type="SMART" id="SM00448">
    <property type="entry name" value="REC"/>
    <property type="match status" value="1"/>
</dbReference>
<dbReference type="Gene3D" id="3.40.50.2300">
    <property type="match status" value="1"/>
</dbReference>
<dbReference type="InterPro" id="IPR001789">
    <property type="entry name" value="Sig_transdc_resp-reg_receiver"/>
</dbReference>